<comment type="caution">
    <text evidence="4">The sequence shown here is derived from an EMBL/GenBank/DDBJ whole genome shotgun (WGS) entry which is preliminary data.</text>
</comment>
<keyword evidence="1" id="KW-0863">Zinc-finger</keyword>
<name>A0AA36J0V2_9DINO</name>
<evidence type="ECO:0000256" key="2">
    <source>
        <dbReference type="SAM" id="MobiDB-lite"/>
    </source>
</evidence>
<reference evidence="4" key="1">
    <citation type="submission" date="2023-08" db="EMBL/GenBank/DDBJ databases">
        <authorList>
            <person name="Chen Y."/>
            <person name="Shah S."/>
            <person name="Dougan E. K."/>
            <person name="Thang M."/>
            <person name="Chan C."/>
        </authorList>
    </citation>
    <scope>NUCLEOTIDE SEQUENCE</scope>
</reference>
<accession>A0AA36J0V2</accession>
<dbReference type="InterPro" id="IPR045194">
    <property type="entry name" value="MGRN1/RNF157-like"/>
</dbReference>
<dbReference type="PANTHER" id="PTHR22996:SF0">
    <property type="entry name" value="RE60872P-RELATED"/>
    <property type="match status" value="1"/>
</dbReference>
<keyword evidence="5" id="KW-1185">Reference proteome</keyword>
<evidence type="ECO:0000256" key="1">
    <source>
        <dbReference type="PROSITE-ProRule" id="PRU00175"/>
    </source>
</evidence>
<sequence>MWGLWDSQDDMPPPPRSSVFVMRNGRYEPQNLMPVMPRPDVLDFDGFVLRRGAANSRAVVRPPDLRQASLVKSCVSLRKATVQVKPCASGPASPGGSGPVELSFVFDALKPGHLSLFLHVTEVEHNETEPGGPVQRRVELMDSQQPAGSEESPPPRPAAAVHEMHFEKGLGQVYRSTPLDLRDFSQEQLRFDPSQPREIPLAIRLFSESEAPETKPAVESVEDGEAEAPMVERSVHYTYISLQKASSLADSPTSDDQVERAWSAHVIGQKLEHCGQCFILHEVFGAGPIGRTEEARRTNLADQDVEGNTDCVICLSEPRDTAVLPCRHMCFCSYCAGIVRLQCDRCPVCRQKVQSLLQFKREDLDKVPDQPIKLTSQAKTSAR</sequence>
<dbReference type="GO" id="GO:0008270">
    <property type="term" value="F:zinc ion binding"/>
    <property type="evidence" value="ECO:0007669"/>
    <property type="project" value="UniProtKB-KW"/>
</dbReference>
<dbReference type="InterPro" id="IPR001841">
    <property type="entry name" value="Znf_RING"/>
</dbReference>
<feature type="domain" description="RING-type" evidence="3">
    <location>
        <begin position="311"/>
        <end position="350"/>
    </location>
</feature>
<dbReference type="EMBL" id="CAUJNA010003231">
    <property type="protein sequence ID" value="CAJ1396450.1"/>
    <property type="molecule type" value="Genomic_DNA"/>
</dbReference>
<dbReference type="SMART" id="SM00184">
    <property type="entry name" value="RING"/>
    <property type="match status" value="1"/>
</dbReference>
<dbReference type="GO" id="GO:0061630">
    <property type="term" value="F:ubiquitin protein ligase activity"/>
    <property type="evidence" value="ECO:0007669"/>
    <property type="project" value="UniProtKB-EC"/>
</dbReference>
<dbReference type="AlphaFoldDB" id="A0AA36J0V2"/>
<evidence type="ECO:0000259" key="3">
    <source>
        <dbReference type="PROSITE" id="PS50089"/>
    </source>
</evidence>
<evidence type="ECO:0000313" key="5">
    <source>
        <dbReference type="Proteomes" id="UP001178507"/>
    </source>
</evidence>
<keyword evidence="1" id="KW-0479">Metal-binding</keyword>
<dbReference type="SUPFAM" id="SSF57850">
    <property type="entry name" value="RING/U-box"/>
    <property type="match status" value="1"/>
</dbReference>
<dbReference type="InterPro" id="IPR013083">
    <property type="entry name" value="Znf_RING/FYVE/PHD"/>
</dbReference>
<dbReference type="PANTHER" id="PTHR22996">
    <property type="entry name" value="MAHOGUNIN"/>
    <property type="match status" value="1"/>
</dbReference>
<gene>
    <name evidence="4" type="ORF">EVOR1521_LOCUS20680</name>
</gene>
<feature type="region of interest" description="Disordered" evidence="2">
    <location>
        <begin position="126"/>
        <end position="159"/>
    </location>
</feature>
<dbReference type="Proteomes" id="UP001178507">
    <property type="component" value="Unassembled WGS sequence"/>
</dbReference>
<dbReference type="Gene3D" id="3.30.40.10">
    <property type="entry name" value="Zinc/RING finger domain, C3HC4 (zinc finger)"/>
    <property type="match status" value="1"/>
</dbReference>
<keyword evidence="1" id="KW-0862">Zinc</keyword>
<organism evidence="4 5">
    <name type="scientific">Effrenium voratum</name>
    <dbReference type="NCBI Taxonomy" id="2562239"/>
    <lineage>
        <taxon>Eukaryota</taxon>
        <taxon>Sar</taxon>
        <taxon>Alveolata</taxon>
        <taxon>Dinophyceae</taxon>
        <taxon>Suessiales</taxon>
        <taxon>Symbiodiniaceae</taxon>
        <taxon>Effrenium</taxon>
    </lineage>
</organism>
<dbReference type="PROSITE" id="PS50089">
    <property type="entry name" value="ZF_RING_2"/>
    <property type="match status" value="1"/>
</dbReference>
<dbReference type="Pfam" id="PF13920">
    <property type="entry name" value="zf-C3HC4_3"/>
    <property type="match status" value="1"/>
</dbReference>
<proteinExistence type="predicted"/>
<evidence type="ECO:0000313" key="4">
    <source>
        <dbReference type="EMBL" id="CAJ1396450.1"/>
    </source>
</evidence>
<dbReference type="GO" id="GO:0016567">
    <property type="term" value="P:protein ubiquitination"/>
    <property type="evidence" value="ECO:0007669"/>
    <property type="project" value="TreeGrafter"/>
</dbReference>
<protein>
    <recommendedName>
        <fullName evidence="3">RING-type domain-containing protein</fullName>
    </recommendedName>
</protein>